<dbReference type="InterPro" id="IPR036554">
    <property type="entry name" value="GHMP_kinase_C_sf"/>
</dbReference>
<keyword evidence="7 10" id="KW-0067">ATP-binding</keyword>
<sequence length="313" mass="34595">MKNYQFSTALLSSQIQGKKLRFPCPAKINLFLYITSQRSDGYHELQTLFQFLNFGDWLSIEIRTDGKIILTPEIPHLKNEDNLIYRAAKLLQQKTGCTLGANLHLDKILPIGGGVGGGSSNAATALVALNYLWNTQLSLSTLAEIGLQLGADVPVFVYGKAAFAEGVGEKLTFCQPPQKWFLVLKPETSISTAIIFKDSNLPRNTSKRPLAELLTTKYENDCEKVVLNHYSEVEEALGWLLQYAPARLTGTGACVFAEFANEQAAQSAFLDKPEKYVGFVAQGTNISPLHQMIEYLSQQKQTLCLPNNTNSRG</sequence>
<dbReference type="InterPro" id="IPR013750">
    <property type="entry name" value="GHMP_kinase_C_dom"/>
</dbReference>
<evidence type="ECO:0000256" key="6">
    <source>
        <dbReference type="ARBA" id="ARBA00022777"/>
    </source>
</evidence>
<feature type="domain" description="GHMP kinase C-terminal" evidence="12">
    <location>
        <begin position="208"/>
        <end position="268"/>
    </location>
</feature>
<dbReference type="GO" id="GO:0050515">
    <property type="term" value="F:4-(cytidine 5'-diphospho)-2-C-methyl-D-erythritol kinase activity"/>
    <property type="evidence" value="ECO:0007669"/>
    <property type="project" value="UniProtKB-UniRule"/>
</dbReference>
<feature type="active site" evidence="10">
    <location>
        <position position="27"/>
    </location>
</feature>
<comment type="pathway">
    <text evidence="10">Isoprenoid biosynthesis; isopentenyl diphosphate biosynthesis via DXP pathway; isopentenyl diphosphate from 1-deoxy-D-xylulose 5-phosphate: step 3/6.</text>
</comment>
<comment type="function">
    <text evidence="10">Catalyzes the phosphorylation of the position 2 hydroxy group of 4-diphosphocytidyl-2C-methyl-D-erythritol.</text>
</comment>
<comment type="catalytic activity">
    <reaction evidence="10">
        <text>4-CDP-2-C-methyl-D-erythritol + ATP = 4-CDP-2-C-methyl-D-erythritol 2-phosphate + ADP + H(+)</text>
        <dbReference type="Rhea" id="RHEA:18437"/>
        <dbReference type="ChEBI" id="CHEBI:15378"/>
        <dbReference type="ChEBI" id="CHEBI:30616"/>
        <dbReference type="ChEBI" id="CHEBI:57823"/>
        <dbReference type="ChEBI" id="CHEBI:57919"/>
        <dbReference type="ChEBI" id="CHEBI:456216"/>
        <dbReference type="EC" id="2.7.1.148"/>
    </reaction>
</comment>
<dbReference type="FunFam" id="3.30.230.10:FF:000022">
    <property type="entry name" value="4-diphosphocytidyl-2-C-methyl-D-erythritol kinase"/>
    <property type="match status" value="1"/>
</dbReference>
<proteinExistence type="inferred from homology"/>
<dbReference type="NCBIfam" id="TIGR00154">
    <property type="entry name" value="ispE"/>
    <property type="match status" value="1"/>
</dbReference>
<dbReference type="InterPro" id="IPR020568">
    <property type="entry name" value="Ribosomal_Su5_D2-typ_SF"/>
</dbReference>
<protein>
    <recommendedName>
        <fullName evidence="3 10">4-diphosphocytidyl-2-C-methyl-D-erythritol kinase</fullName>
        <shortName evidence="10">CMK</shortName>
        <ecNumber evidence="2 10">2.7.1.148</ecNumber>
    </recommendedName>
    <alternativeName>
        <fullName evidence="9 10">4-(cytidine-5'-diphospho)-2-C-methyl-D-erythritol kinase</fullName>
    </alternativeName>
</protein>
<comment type="similarity">
    <text evidence="1 10">Belongs to the GHMP kinase family. IspE subfamily.</text>
</comment>
<keyword evidence="6 10" id="KW-0418">Kinase</keyword>
<evidence type="ECO:0000256" key="1">
    <source>
        <dbReference type="ARBA" id="ARBA00009684"/>
    </source>
</evidence>
<feature type="active site" evidence="10">
    <location>
        <position position="152"/>
    </location>
</feature>
<evidence type="ECO:0000256" key="8">
    <source>
        <dbReference type="ARBA" id="ARBA00023229"/>
    </source>
</evidence>
<dbReference type="RefSeq" id="WP_012340615.1">
    <property type="nucleotide sequence ID" value="NZ_CP066564.1"/>
</dbReference>
<evidence type="ECO:0000256" key="7">
    <source>
        <dbReference type="ARBA" id="ARBA00022840"/>
    </source>
</evidence>
<dbReference type="PIRSF" id="PIRSF010376">
    <property type="entry name" value="IspE"/>
    <property type="match status" value="1"/>
</dbReference>
<keyword evidence="8 10" id="KW-0414">Isoprene biosynthesis</keyword>
<dbReference type="Pfam" id="PF00288">
    <property type="entry name" value="GHMP_kinases_N"/>
    <property type="match status" value="1"/>
</dbReference>
<dbReference type="PANTHER" id="PTHR43527:SF2">
    <property type="entry name" value="4-DIPHOSPHOCYTIDYL-2-C-METHYL-D-ERYTHRITOL KINASE, CHLOROPLASTIC"/>
    <property type="match status" value="1"/>
</dbReference>
<dbReference type="GO" id="GO:0019288">
    <property type="term" value="P:isopentenyl diphosphate biosynthetic process, methylerythritol 4-phosphate pathway"/>
    <property type="evidence" value="ECO:0007669"/>
    <property type="project" value="UniProtKB-UniRule"/>
</dbReference>
<dbReference type="Pfam" id="PF08544">
    <property type="entry name" value="GHMP_kinases_C"/>
    <property type="match status" value="1"/>
</dbReference>
<feature type="binding site" evidence="10">
    <location>
        <begin position="110"/>
        <end position="120"/>
    </location>
    <ligand>
        <name>ATP</name>
        <dbReference type="ChEBI" id="CHEBI:30616"/>
    </ligand>
</feature>
<evidence type="ECO:0000259" key="12">
    <source>
        <dbReference type="Pfam" id="PF08544"/>
    </source>
</evidence>
<keyword evidence="5 10" id="KW-0547">Nucleotide-binding</keyword>
<dbReference type="EC" id="2.7.1.148" evidence="2 10"/>
<evidence type="ECO:0000256" key="10">
    <source>
        <dbReference type="HAMAP-Rule" id="MF_00061"/>
    </source>
</evidence>
<dbReference type="SUPFAM" id="SSF54211">
    <property type="entry name" value="Ribosomal protein S5 domain 2-like"/>
    <property type="match status" value="1"/>
</dbReference>
<dbReference type="Gene3D" id="3.30.230.10">
    <property type="match status" value="1"/>
</dbReference>
<dbReference type="GeneID" id="31487773"/>
<dbReference type="AlphaFoldDB" id="A0A6G7QQ30"/>
<dbReference type="HAMAP" id="MF_00061">
    <property type="entry name" value="IspE"/>
    <property type="match status" value="1"/>
</dbReference>
<dbReference type="InterPro" id="IPR004424">
    <property type="entry name" value="IspE"/>
</dbReference>
<evidence type="ECO:0000256" key="9">
    <source>
        <dbReference type="ARBA" id="ARBA00032554"/>
    </source>
</evidence>
<keyword evidence="4 10" id="KW-0808">Transferase</keyword>
<dbReference type="InterPro" id="IPR014721">
    <property type="entry name" value="Ribsml_uS5_D2-typ_fold_subgr"/>
</dbReference>
<evidence type="ECO:0000313" key="13">
    <source>
        <dbReference type="EMBL" id="BBD20588.1"/>
    </source>
</evidence>
<dbReference type="UniPathway" id="UPA00056">
    <property type="reaction ID" value="UER00094"/>
</dbReference>
<accession>A0A6G7QQ30</accession>
<dbReference type="EMBL" id="AB096269">
    <property type="protein sequence ID" value="BBD20588.1"/>
    <property type="molecule type" value="Genomic_DNA"/>
</dbReference>
<organism evidence="13">
    <name type="scientific">Histophilus somni</name>
    <name type="common">Haemophilus somnus</name>
    <dbReference type="NCBI Taxonomy" id="731"/>
    <lineage>
        <taxon>Bacteria</taxon>
        <taxon>Pseudomonadati</taxon>
        <taxon>Pseudomonadota</taxon>
        <taxon>Gammaproteobacteria</taxon>
        <taxon>Pasteurellales</taxon>
        <taxon>Pasteurellaceae</taxon>
        <taxon>Histophilus</taxon>
    </lineage>
</organism>
<name>A0A6G7QQ30_HISSO</name>
<feature type="domain" description="GHMP kinase N-terminal" evidence="11">
    <location>
        <begin position="82"/>
        <end position="160"/>
    </location>
</feature>
<dbReference type="Gene3D" id="3.30.70.890">
    <property type="entry name" value="GHMP kinase, C-terminal domain"/>
    <property type="match status" value="1"/>
</dbReference>
<evidence type="ECO:0000256" key="3">
    <source>
        <dbReference type="ARBA" id="ARBA00017473"/>
    </source>
</evidence>
<gene>
    <name evidence="10" type="primary">ispE</name>
</gene>
<evidence type="ECO:0000259" key="11">
    <source>
        <dbReference type="Pfam" id="PF00288"/>
    </source>
</evidence>
<dbReference type="PANTHER" id="PTHR43527">
    <property type="entry name" value="4-DIPHOSPHOCYTIDYL-2-C-METHYL-D-ERYTHRITOL KINASE, CHLOROPLASTIC"/>
    <property type="match status" value="1"/>
</dbReference>
<dbReference type="SUPFAM" id="SSF55060">
    <property type="entry name" value="GHMP Kinase, C-terminal domain"/>
    <property type="match status" value="1"/>
</dbReference>
<reference evidence="13" key="1">
    <citation type="submission" date="2002-11" db="EMBL/GenBank/DDBJ databases">
        <title>Virulence-associated genes located in a cosmid clone of Haemophilus somnus.</title>
        <authorList>
            <person name="Tagawa Y."/>
            <person name="Tanaka A."/>
            <person name="Hoshinoo K."/>
            <person name="Corbeil L.B."/>
        </authorList>
    </citation>
    <scope>NUCLEOTIDE SEQUENCE</scope>
    <source>
        <strain evidence="13">2336</strain>
    </source>
</reference>
<dbReference type="SMR" id="A0A6G7QQ30"/>
<evidence type="ECO:0000256" key="5">
    <source>
        <dbReference type="ARBA" id="ARBA00022741"/>
    </source>
</evidence>
<dbReference type="InterPro" id="IPR006204">
    <property type="entry name" value="GHMP_kinase_N_dom"/>
</dbReference>
<evidence type="ECO:0000256" key="4">
    <source>
        <dbReference type="ARBA" id="ARBA00022679"/>
    </source>
</evidence>
<dbReference type="GO" id="GO:0005524">
    <property type="term" value="F:ATP binding"/>
    <property type="evidence" value="ECO:0007669"/>
    <property type="project" value="UniProtKB-UniRule"/>
</dbReference>
<dbReference type="GO" id="GO:0016114">
    <property type="term" value="P:terpenoid biosynthetic process"/>
    <property type="evidence" value="ECO:0007669"/>
    <property type="project" value="UniProtKB-UniRule"/>
</dbReference>
<evidence type="ECO:0000256" key="2">
    <source>
        <dbReference type="ARBA" id="ARBA00012052"/>
    </source>
</evidence>